<proteinExistence type="predicted"/>
<gene>
    <name evidence="2" type="ORF">D9V32_01245</name>
</gene>
<protein>
    <recommendedName>
        <fullName evidence="4">Lipoprotein</fullName>
    </recommendedName>
</protein>
<evidence type="ECO:0000313" key="2">
    <source>
        <dbReference type="EMBL" id="RLP77985.1"/>
    </source>
</evidence>
<evidence type="ECO:0000313" key="3">
    <source>
        <dbReference type="Proteomes" id="UP000272503"/>
    </source>
</evidence>
<dbReference type="Proteomes" id="UP000272503">
    <property type="component" value="Unassembled WGS sequence"/>
</dbReference>
<accession>A0A3L7AD95</accession>
<feature type="region of interest" description="Disordered" evidence="1">
    <location>
        <begin position="125"/>
        <end position="145"/>
    </location>
</feature>
<sequence length="145" mass="15207">MTLAGAALALTVTVSGCAGIDELVTRTKAASYQDRDALISSGIAASWVPRDAHRIRASRSLDGADMSVLITSKSGLDPRKCPRVARKSTPSYVLAGAPNAYAAKDVFACGEWSVIPTRGGWFGWTPNHPGESQTKPTGKPAVHAE</sequence>
<evidence type="ECO:0008006" key="4">
    <source>
        <dbReference type="Google" id="ProtNLM"/>
    </source>
</evidence>
<evidence type="ECO:0000256" key="1">
    <source>
        <dbReference type="SAM" id="MobiDB-lite"/>
    </source>
</evidence>
<organism evidence="2 3">
    <name type="scientific">Mycetocola tolaasinivorans</name>
    <dbReference type="NCBI Taxonomy" id="76635"/>
    <lineage>
        <taxon>Bacteria</taxon>
        <taxon>Bacillati</taxon>
        <taxon>Actinomycetota</taxon>
        <taxon>Actinomycetes</taxon>
        <taxon>Micrococcales</taxon>
        <taxon>Microbacteriaceae</taxon>
        <taxon>Mycetocola</taxon>
    </lineage>
</organism>
<dbReference type="EMBL" id="RCUX01000001">
    <property type="protein sequence ID" value="RLP77985.1"/>
    <property type="molecule type" value="Genomic_DNA"/>
</dbReference>
<dbReference type="AlphaFoldDB" id="A0A3L7AD95"/>
<keyword evidence="3" id="KW-1185">Reference proteome</keyword>
<name>A0A3L7AD95_9MICO</name>
<reference evidence="2 3" key="1">
    <citation type="submission" date="2018-10" db="EMBL/GenBank/DDBJ databases">
        <authorList>
            <person name="Li J."/>
        </authorList>
    </citation>
    <scope>NUCLEOTIDE SEQUENCE [LARGE SCALE GENOMIC DNA]</scope>
    <source>
        <strain evidence="2 3">IF 016277</strain>
    </source>
</reference>
<comment type="caution">
    <text evidence="2">The sequence shown here is derived from an EMBL/GenBank/DDBJ whole genome shotgun (WGS) entry which is preliminary data.</text>
</comment>